<dbReference type="SUPFAM" id="SSF54001">
    <property type="entry name" value="Cysteine proteinases"/>
    <property type="match status" value="1"/>
</dbReference>
<dbReference type="InterPro" id="IPR013589">
    <property type="entry name" value="Bac_transglu_N"/>
</dbReference>
<keyword evidence="3" id="KW-1185">Reference proteome</keyword>
<dbReference type="InterPro" id="IPR002931">
    <property type="entry name" value="Transglutaminase-like"/>
</dbReference>
<dbReference type="EMBL" id="BJVA01000008">
    <property type="protein sequence ID" value="GEK96421.1"/>
    <property type="molecule type" value="Genomic_DNA"/>
</dbReference>
<dbReference type="AlphaFoldDB" id="A0A511B9M4"/>
<gene>
    <name evidence="2" type="ORF">GKA01_16180</name>
</gene>
<evidence type="ECO:0000259" key="1">
    <source>
        <dbReference type="SMART" id="SM00460"/>
    </source>
</evidence>
<name>A0A511B9M4_9PROT</name>
<reference evidence="2 3" key="1">
    <citation type="submission" date="2019-07" db="EMBL/GenBank/DDBJ databases">
        <title>Whole genome shotgun sequence of Gluconobacter kanchanaburiensis NBRC 103587.</title>
        <authorList>
            <person name="Hosoyama A."/>
            <person name="Uohara A."/>
            <person name="Ohji S."/>
            <person name="Ichikawa N."/>
        </authorList>
    </citation>
    <scope>NUCLEOTIDE SEQUENCE [LARGE SCALE GENOMIC DNA]</scope>
    <source>
        <strain evidence="2 3">NBRC 103587</strain>
    </source>
</reference>
<dbReference type="Pfam" id="PF08379">
    <property type="entry name" value="Bact_transglu_N"/>
    <property type="match status" value="1"/>
</dbReference>
<dbReference type="OrthoDB" id="9804023at2"/>
<dbReference type="Gene3D" id="3.10.620.30">
    <property type="match status" value="1"/>
</dbReference>
<dbReference type="SMART" id="SM00460">
    <property type="entry name" value="TGc"/>
    <property type="match status" value="1"/>
</dbReference>
<comment type="caution">
    <text evidence="2">The sequence shown here is derived from an EMBL/GenBank/DDBJ whole genome shotgun (WGS) entry which is preliminary data.</text>
</comment>
<evidence type="ECO:0000313" key="3">
    <source>
        <dbReference type="Proteomes" id="UP000321079"/>
    </source>
</evidence>
<organism evidence="2 3">
    <name type="scientific">Gluconobacter kanchanaburiensis NBRC 103587</name>
    <dbReference type="NCBI Taxonomy" id="1307948"/>
    <lineage>
        <taxon>Bacteria</taxon>
        <taxon>Pseudomonadati</taxon>
        <taxon>Pseudomonadota</taxon>
        <taxon>Alphaproteobacteria</taxon>
        <taxon>Acetobacterales</taxon>
        <taxon>Acetobacteraceae</taxon>
        <taxon>Gluconobacter</taxon>
    </lineage>
</organism>
<dbReference type="Proteomes" id="UP000321079">
    <property type="component" value="Unassembled WGS sequence"/>
</dbReference>
<protein>
    <recommendedName>
        <fullName evidence="1">Transglutaminase-like domain-containing protein</fullName>
    </recommendedName>
</protein>
<dbReference type="PANTHER" id="PTHR33490:SF1">
    <property type="entry name" value="SLL1233 PROTEIN"/>
    <property type="match status" value="1"/>
</dbReference>
<dbReference type="RefSeq" id="WP_146861219.1">
    <property type="nucleotide sequence ID" value="NZ_BARK01000007.1"/>
</dbReference>
<dbReference type="PANTHER" id="PTHR33490">
    <property type="entry name" value="BLR5614 PROTEIN-RELATED"/>
    <property type="match status" value="1"/>
</dbReference>
<proteinExistence type="predicted"/>
<feature type="domain" description="Transglutaminase-like" evidence="1">
    <location>
        <begin position="162"/>
        <end position="228"/>
    </location>
</feature>
<sequence>MNSRVVLSHATRYQYDRPVHLGRQTIRLCPVTQLRSVRGYALDVSPEDADILWRQDRYGNRVAEIQVTERVTHFDVYVKMEVDLAAIPENALKFGVQLERPLCTAYGAIDSAGTQVRRFVEAWRPAGQKNTFAALMALNREVARRLTYQRRLEPGVWTPDETLDRASGSCRDSAWLLVTVLRHLGHPARFVSGYLIQPDPEGALDCELHAWAEAWIPEQGWVGFDTTSGRMVGQNHIPLAVAARPEEAAPVSGLLDRCRSTLDVTMRVEPLGSDQGTAQGGAGLALIGKAGVMRSHEAL</sequence>
<dbReference type="InterPro" id="IPR038765">
    <property type="entry name" value="Papain-like_cys_pep_sf"/>
</dbReference>
<evidence type="ECO:0000313" key="2">
    <source>
        <dbReference type="EMBL" id="GEK96421.1"/>
    </source>
</evidence>
<accession>A0A511B9M4</accession>
<dbReference type="Pfam" id="PF01841">
    <property type="entry name" value="Transglut_core"/>
    <property type="match status" value="1"/>
</dbReference>